<keyword evidence="1" id="KW-1133">Transmembrane helix</keyword>
<sequence length="218" mass="25156">MNPTNEELDLLFDDVVDYIAAKEYISIDEIKDFFDIGYNRATRLLEKMEEMEIVIWEFHNETSRYKVITSLVTEAQKRRRKKSTPKANIINTNNSNSEVLVTNFLGWIIGVVIFIIMIAVLHSCSGNSSAPETDYCSDDTTAYIYAKKFISTHLKAPSTAKFASYYDVKSSQPKECKFNFIGYVDAENSFGAMIRTQFEATVRYDKNKDTYYLEHLNM</sequence>
<keyword evidence="4" id="KW-1185">Reference proteome</keyword>
<name>A0A2D0L033_9GAMM</name>
<feature type="domain" description="FtsK gamma" evidence="2">
    <location>
        <begin position="5"/>
        <end position="58"/>
    </location>
</feature>
<comment type="caution">
    <text evidence="3">The sequence shown here is derived from an EMBL/GenBank/DDBJ whole genome shotgun (WGS) entry which is preliminary data.</text>
</comment>
<dbReference type="SUPFAM" id="SSF46785">
    <property type="entry name" value="Winged helix' DNA-binding domain"/>
    <property type="match status" value="1"/>
</dbReference>
<dbReference type="EMBL" id="NJCX01000037">
    <property type="protein sequence ID" value="PHM69043.1"/>
    <property type="molecule type" value="Genomic_DNA"/>
</dbReference>
<dbReference type="AlphaFoldDB" id="A0A2D0L033"/>
<dbReference type="Gene3D" id="1.10.10.10">
    <property type="entry name" value="Winged helix-like DNA-binding domain superfamily/Winged helix DNA-binding domain"/>
    <property type="match status" value="1"/>
</dbReference>
<evidence type="ECO:0000313" key="3">
    <source>
        <dbReference type="EMBL" id="PHM69043.1"/>
    </source>
</evidence>
<keyword evidence="1" id="KW-0812">Transmembrane</keyword>
<dbReference type="InterPro" id="IPR036390">
    <property type="entry name" value="WH_DNA-bd_sf"/>
</dbReference>
<evidence type="ECO:0000313" key="4">
    <source>
        <dbReference type="Proteomes" id="UP000221101"/>
    </source>
</evidence>
<keyword evidence="1" id="KW-0472">Membrane</keyword>
<gene>
    <name evidence="3" type="ORF">Xkoz_03573</name>
</gene>
<dbReference type="Pfam" id="PF09397">
    <property type="entry name" value="FtsK_gamma"/>
    <property type="match status" value="1"/>
</dbReference>
<dbReference type="InterPro" id="IPR018541">
    <property type="entry name" value="Ftsk_gamma"/>
</dbReference>
<reference evidence="3 4" key="1">
    <citation type="journal article" date="2017" name="Nat. Microbiol.">
        <title>Natural product diversity associated with the nematode symbionts Photorhabdus and Xenorhabdus.</title>
        <authorList>
            <person name="Tobias N.J."/>
            <person name="Wolff H."/>
            <person name="Djahanschiri B."/>
            <person name="Grundmann F."/>
            <person name="Kronenwerth M."/>
            <person name="Shi Y.M."/>
            <person name="Simonyi S."/>
            <person name="Grun P."/>
            <person name="Shapiro-Ilan D."/>
            <person name="Pidot S.J."/>
            <person name="Stinear T.P."/>
            <person name="Ebersberger I."/>
            <person name="Bode H.B."/>
        </authorList>
    </citation>
    <scope>NUCLEOTIDE SEQUENCE [LARGE SCALE GENOMIC DNA]</scope>
    <source>
        <strain evidence="3 4">DSM 17907</strain>
    </source>
</reference>
<evidence type="ECO:0000256" key="1">
    <source>
        <dbReference type="SAM" id="Phobius"/>
    </source>
</evidence>
<dbReference type="SMART" id="SM00843">
    <property type="entry name" value="Ftsk_gamma"/>
    <property type="match status" value="1"/>
</dbReference>
<protein>
    <submittedName>
        <fullName evidence="3">Cell division protein FtsK</fullName>
    </submittedName>
</protein>
<dbReference type="RefSeq" id="WP_167386620.1">
    <property type="nucleotide sequence ID" value="NZ_CAWNOR010000072.1"/>
</dbReference>
<organism evidence="3 4">
    <name type="scientific">Xenorhabdus kozodoii</name>
    <dbReference type="NCBI Taxonomy" id="351676"/>
    <lineage>
        <taxon>Bacteria</taxon>
        <taxon>Pseudomonadati</taxon>
        <taxon>Pseudomonadota</taxon>
        <taxon>Gammaproteobacteria</taxon>
        <taxon>Enterobacterales</taxon>
        <taxon>Morganellaceae</taxon>
        <taxon>Xenorhabdus</taxon>
    </lineage>
</organism>
<keyword evidence="3" id="KW-0131">Cell cycle</keyword>
<keyword evidence="3" id="KW-0132">Cell division</keyword>
<dbReference type="InterPro" id="IPR036388">
    <property type="entry name" value="WH-like_DNA-bd_sf"/>
</dbReference>
<dbReference type="Proteomes" id="UP000221101">
    <property type="component" value="Unassembled WGS sequence"/>
</dbReference>
<proteinExistence type="predicted"/>
<accession>A0A2D0L033</accession>
<evidence type="ECO:0000259" key="2">
    <source>
        <dbReference type="SMART" id="SM00843"/>
    </source>
</evidence>
<feature type="transmembrane region" description="Helical" evidence="1">
    <location>
        <begin position="104"/>
        <end position="121"/>
    </location>
</feature>
<dbReference type="GO" id="GO:0051301">
    <property type="term" value="P:cell division"/>
    <property type="evidence" value="ECO:0007669"/>
    <property type="project" value="UniProtKB-KW"/>
</dbReference>